<dbReference type="Proteomes" id="UP000183454">
    <property type="component" value="Unassembled WGS sequence"/>
</dbReference>
<name>A0A1H2WQA0_9PROT</name>
<proteinExistence type="predicted"/>
<dbReference type="AlphaFoldDB" id="A0A1H2WQA0"/>
<evidence type="ECO:0000313" key="2">
    <source>
        <dbReference type="EMBL" id="SDW82636.1"/>
    </source>
</evidence>
<keyword evidence="1" id="KW-0812">Transmembrane</keyword>
<dbReference type="RefSeq" id="WP_244505803.1">
    <property type="nucleotide sequence ID" value="NZ_FNNH01000030.1"/>
</dbReference>
<feature type="transmembrane region" description="Helical" evidence="1">
    <location>
        <begin position="12"/>
        <end position="39"/>
    </location>
</feature>
<evidence type="ECO:0000256" key="1">
    <source>
        <dbReference type="SAM" id="Phobius"/>
    </source>
</evidence>
<keyword evidence="1" id="KW-0472">Membrane</keyword>
<gene>
    <name evidence="2" type="ORF">SAMN05421882_103042</name>
</gene>
<keyword evidence="1" id="KW-1133">Transmembrane helix</keyword>
<sequence>MEYARLWQDLIRLALIISLLVLAVMAVVVGMVFVFIGLYVALAETMNPWEAGIIVGIGIVFFATILVLIFARQGRAVSPKGPPISEQFTHHFNAQLKQIADNTITQSNIKGSDIVLTALIGGIILGASPRLRQRVVTTLPSLIKLAGQKFLS</sequence>
<protein>
    <submittedName>
        <fullName evidence="2">Uncharacterized protein</fullName>
    </submittedName>
</protein>
<feature type="transmembrane region" description="Helical" evidence="1">
    <location>
        <begin position="51"/>
        <end position="71"/>
    </location>
</feature>
<accession>A0A1H2WQA0</accession>
<evidence type="ECO:0000313" key="3">
    <source>
        <dbReference type="Proteomes" id="UP000183454"/>
    </source>
</evidence>
<organism evidence="2 3">
    <name type="scientific">Nitrosomonas communis</name>
    <dbReference type="NCBI Taxonomy" id="44574"/>
    <lineage>
        <taxon>Bacteria</taxon>
        <taxon>Pseudomonadati</taxon>
        <taxon>Pseudomonadota</taxon>
        <taxon>Betaproteobacteria</taxon>
        <taxon>Nitrosomonadales</taxon>
        <taxon>Nitrosomonadaceae</taxon>
        <taxon>Nitrosomonas</taxon>
    </lineage>
</organism>
<reference evidence="2 3" key="1">
    <citation type="submission" date="2016-10" db="EMBL/GenBank/DDBJ databases">
        <authorList>
            <person name="de Groot N.N."/>
        </authorList>
    </citation>
    <scope>NUCLEOTIDE SEQUENCE [LARGE SCALE GENOMIC DNA]</scope>
    <source>
        <strain evidence="2 3">Nm110</strain>
    </source>
</reference>
<dbReference type="EMBL" id="FNNH01000030">
    <property type="protein sequence ID" value="SDW82636.1"/>
    <property type="molecule type" value="Genomic_DNA"/>
</dbReference>